<dbReference type="AlphaFoldDB" id="A0AA95I7C1"/>
<evidence type="ECO:0000259" key="1">
    <source>
        <dbReference type="Pfam" id="PF00534"/>
    </source>
</evidence>
<dbReference type="EC" id="2.4.-.-" evidence="3"/>
<dbReference type="Gene3D" id="3.40.50.2000">
    <property type="entry name" value="Glycogen Phosphorylase B"/>
    <property type="match status" value="2"/>
</dbReference>
<evidence type="ECO:0000313" key="3">
    <source>
        <dbReference type="EMBL" id="WHX47045.1"/>
    </source>
</evidence>
<evidence type="ECO:0000259" key="2">
    <source>
        <dbReference type="Pfam" id="PF13439"/>
    </source>
</evidence>
<feature type="domain" description="Glycosyltransferase subfamily 4-like N-terminal" evidence="2">
    <location>
        <begin position="21"/>
        <end position="185"/>
    </location>
</feature>
<evidence type="ECO:0000313" key="4">
    <source>
        <dbReference type="Proteomes" id="UP001177943"/>
    </source>
</evidence>
<dbReference type="PANTHER" id="PTHR45947">
    <property type="entry name" value="SULFOQUINOVOSYL TRANSFERASE SQD2"/>
    <property type="match status" value="1"/>
</dbReference>
<feature type="domain" description="Glycosyl transferase family 1" evidence="1">
    <location>
        <begin position="196"/>
        <end position="350"/>
    </location>
</feature>
<dbReference type="InterPro" id="IPR028098">
    <property type="entry name" value="Glyco_trans_4-like_N"/>
</dbReference>
<dbReference type="Pfam" id="PF13439">
    <property type="entry name" value="Glyco_transf_4"/>
    <property type="match status" value="1"/>
</dbReference>
<dbReference type="PANTHER" id="PTHR45947:SF3">
    <property type="entry name" value="SULFOQUINOVOSYL TRANSFERASE SQD2"/>
    <property type="match status" value="1"/>
</dbReference>
<accession>A0AA95I7C1</accession>
<dbReference type="CDD" id="cd03801">
    <property type="entry name" value="GT4_PimA-like"/>
    <property type="match status" value="1"/>
</dbReference>
<dbReference type="Proteomes" id="UP001177943">
    <property type="component" value="Chromosome"/>
</dbReference>
<keyword evidence="3" id="KW-0808">Transferase</keyword>
<dbReference type="GO" id="GO:0016757">
    <property type="term" value="F:glycosyltransferase activity"/>
    <property type="evidence" value="ECO:0007669"/>
    <property type="project" value="UniProtKB-KW"/>
</dbReference>
<dbReference type="InterPro" id="IPR050194">
    <property type="entry name" value="Glycosyltransferase_grp1"/>
</dbReference>
<proteinExistence type="predicted"/>
<dbReference type="SUPFAM" id="SSF53756">
    <property type="entry name" value="UDP-Glycosyltransferase/glycogen phosphorylase"/>
    <property type="match status" value="1"/>
</dbReference>
<dbReference type="EMBL" id="CP126084">
    <property type="protein sequence ID" value="WHX47045.1"/>
    <property type="molecule type" value="Genomic_DNA"/>
</dbReference>
<reference evidence="3" key="1">
    <citation type="submission" date="2023-05" db="EMBL/GenBank/DDBJ databases">
        <title>Comparative genomics of Bacillaceae isolates and their secondary metabolite potential.</title>
        <authorList>
            <person name="Song L."/>
            <person name="Nielsen L.J."/>
            <person name="Mohite O."/>
            <person name="Xu X."/>
            <person name="Weber T."/>
            <person name="Kovacs A.T."/>
        </authorList>
    </citation>
    <scope>NUCLEOTIDE SEQUENCE</scope>
    <source>
        <strain evidence="3">B2_4</strain>
    </source>
</reference>
<keyword evidence="3" id="KW-0328">Glycosyltransferase</keyword>
<dbReference type="Pfam" id="PF00534">
    <property type="entry name" value="Glycos_transf_1"/>
    <property type="match status" value="1"/>
</dbReference>
<dbReference type="InterPro" id="IPR001296">
    <property type="entry name" value="Glyco_trans_1"/>
</dbReference>
<organism evidence="3 4">
    <name type="scientific">Paenibacillus woosongensis</name>
    <dbReference type="NCBI Taxonomy" id="307580"/>
    <lineage>
        <taxon>Bacteria</taxon>
        <taxon>Bacillati</taxon>
        <taxon>Bacillota</taxon>
        <taxon>Bacilli</taxon>
        <taxon>Bacillales</taxon>
        <taxon>Paenibacillaceae</taxon>
        <taxon>Paenibacillus</taxon>
    </lineage>
</organism>
<gene>
    <name evidence="3" type="ORF">QNH46_12715</name>
</gene>
<dbReference type="RefSeq" id="WP_283924649.1">
    <property type="nucleotide sequence ID" value="NZ_CP126084.1"/>
</dbReference>
<name>A0AA95I7C1_9BACL</name>
<sequence length="377" mass="41309">MGDESRLKIWVMTNEFEPKIVGGLGIVATQLSRMLSKFGAIVTVLCPGNSDRLTISNANSNLCILRFPKNSKYFNRAQQSFKAEAIIKSASAKVGVKPDIIHVHSTEFANTAKAAGDRFNLPIVYTCHSLVSQGISSLHGKQQSTLISIANRIIVPSRWQAKVTKGLYPRTDGKKMIIIPHGVALAPKGSSIGASHKLLYVGRLIPSKGVEPLIKAVGLLAQENSKVHLTIVGSGKASYRNKLRNLAKQAGVAKRIRWAKKTPHKTVQRMYGSYGAVINPSQRESFCLVALEAMANGVPLISTTSGGMKEFVTPQNAKIINSIDSVHIARAIKEFWNNPEQSRKRTINARVTAAQYKWTVTARKYLSLFLDLKQGRP</sequence>
<protein>
    <submittedName>
        <fullName evidence="3">Glycosyltransferase family 4 protein</fullName>
        <ecNumber evidence="3">2.4.-.-</ecNumber>
    </submittedName>
</protein>
<dbReference type="KEGG" id="pwn:QNH46_12715"/>